<feature type="transmembrane region" description="Helical" evidence="7">
    <location>
        <begin position="310"/>
        <end position="328"/>
    </location>
</feature>
<reference evidence="9" key="1">
    <citation type="submission" date="2020-12" db="EMBL/GenBank/DDBJ databases">
        <title>Clostridium thailandense sp. nov., a novel acetogenic bacterium isolated from peat land soil in Thailand.</title>
        <authorList>
            <person name="Chaikitkaew S."/>
            <person name="Birkeland N.K."/>
        </authorList>
    </citation>
    <scope>NUCLEOTIDE SEQUENCE</scope>
    <source>
        <strain evidence="9">PL3</strain>
    </source>
</reference>
<feature type="transmembrane region" description="Helical" evidence="7">
    <location>
        <begin position="519"/>
        <end position="538"/>
    </location>
</feature>
<feature type="transmembrane region" description="Helical" evidence="7">
    <location>
        <begin position="576"/>
        <end position="600"/>
    </location>
</feature>
<feature type="transmembrane region" description="Helical" evidence="7">
    <location>
        <begin position="394"/>
        <end position="418"/>
    </location>
</feature>
<evidence type="ECO:0000256" key="2">
    <source>
        <dbReference type="ARBA" id="ARBA00022448"/>
    </source>
</evidence>
<gene>
    <name evidence="9" type="ORF">I6U48_05915</name>
</gene>
<evidence type="ECO:0000313" key="10">
    <source>
        <dbReference type="Proteomes" id="UP000694308"/>
    </source>
</evidence>
<keyword evidence="2" id="KW-0813">Transport</keyword>
<dbReference type="EMBL" id="JAEEGC010000025">
    <property type="protein sequence ID" value="MBV7272451.1"/>
    <property type="molecule type" value="Genomic_DNA"/>
</dbReference>
<keyword evidence="10" id="KW-1185">Reference proteome</keyword>
<accession>A0A949WQ90</accession>
<feature type="transmembrane region" description="Helical" evidence="7">
    <location>
        <begin position="544"/>
        <end position="564"/>
    </location>
</feature>
<dbReference type="InterPro" id="IPR020846">
    <property type="entry name" value="MFS_dom"/>
</dbReference>
<comment type="caution">
    <text evidence="9">The sequence shown here is derived from an EMBL/GenBank/DDBJ whole genome shotgun (WGS) entry which is preliminary data.</text>
</comment>
<feature type="transmembrane region" description="Helical" evidence="7">
    <location>
        <begin position="446"/>
        <end position="469"/>
    </location>
</feature>
<evidence type="ECO:0000256" key="3">
    <source>
        <dbReference type="ARBA" id="ARBA00022475"/>
    </source>
</evidence>
<evidence type="ECO:0000256" key="4">
    <source>
        <dbReference type="ARBA" id="ARBA00022692"/>
    </source>
</evidence>
<evidence type="ECO:0000256" key="7">
    <source>
        <dbReference type="SAM" id="Phobius"/>
    </source>
</evidence>
<dbReference type="GO" id="GO:0022857">
    <property type="term" value="F:transmembrane transporter activity"/>
    <property type="evidence" value="ECO:0007669"/>
    <property type="project" value="InterPro"/>
</dbReference>
<feature type="transmembrane region" description="Helical" evidence="7">
    <location>
        <begin position="368"/>
        <end position="388"/>
    </location>
</feature>
<feature type="transmembrane region" description="Helical" evidence="7">
    <location>
        <begin position="489"/>
        <end position="507"/>
    </location>
</feature>
<dbReference type="PANTHER" id="PTHR23517">
    <property type="entry name" value="RESISTANCE PROTEIN MDTM, PUTATIVE-RELATED-RELATED"/>
    <property type="match status" value="1"/>
</dbReference>
<feature type="transmembrane region" description="Helical" evidence="7">
    <location>
        <begin position="199"/>
        <end position="221"/>
    </location>
</feature>
<feature type="transmembrane region" description="Helical" evidence="7">
    <location>
        <begin position="285"/>
        <end position="303"/>
    </location>
</feature>
<feature type="transmembrane region" description="Helical" evidence="7">
    <location>
        <begin position="606"/>
        <end position="624"/>
    </location>
</feature>
<dbReference type="GO" id="GO:0005886">
    <property type="term" value="C:plasma membrane"/>
    <property type="evidence" value="ECO:0007669"/>
    <property type="project" value="UniProtKB-SubCell"/>
</dbReference>
<evidence type="ECO:0000256" key="1">
    <source>
        <dbReference type="ARBA" id="ARBA00004651"/>
    </source>
</evidence>
<dbReference type="RefSeq" id="WP_218319486.1">
    <property type="nucleotide sequence ID" value="NZ_JAEEGC010000025.1"/>
</dbReference>
<feature type="transmembrane region" description="Helical" evidence="7">
    <location>
        <begin position="39"/>
        <end position="63"/>
    </location>
</feature>
<comment type="subcellular location">
    <subcellularLocation>
        <location evidence="1">Cell membrane</location>
        <topology evidence="1">Multi-pass membrane protein</topology>
    </subcellularLocation>
</comment>
<evidence type="ECO:0000256" key="5">
    <source>
        <dbReference type="ARBA" id="ARBA00022989"/>
    </source>
</evidence>
<dbReference type="InterPro" id="IPR050171">
    <property type="entry name" value="MFS_Transporters"/>
</dbReference>
<dbReference type="AlphaFoldDB" id="A0A949WQ90"/>
<dbReference type="Pfam" id="PF07690">
    <property type="entry name" value="MFS_1"/>
    <property type="match status" value="1"/>
</dbReference>
<sequence length="637" mass="70857">METKKRKCLAVLTLGVILIIVLFLWITNKGQPIKTQVTLNITLVILSGFAVVALMLFIFFGEIFNEDGSMQKNQIILMLTTVICIIQITLAFATYSFKQLDFENESLQKAKGIFLNMKSQMPADNFDIKKVKTSDEISSVYIINEKNIVQNSTDKAQIGKNIEVDPLKSYRFPNGNLTVVMDISEEYQKKMVRKILLDLLTVLIASVILTFELVIFIIKFIEDKFEDKEVKGRKSSYKMVRYVRQIAFLFYFSSRMAITFITIMAKNLGGSFFGFKGNVLAGIPQSAELLLTCVAIFATSIIIEKKGWKLSFVGGLFVVALGTLMSAFSTNIALFIISRGIVGFGYGFCWMTLRNFALFTSNDNDKSICFAMLNAGIYAGINCGAVFGSILADIIGYVPVLITASALTLVCTAAVLGLENATYQRQELEKQEVGNSISEKYDLKGVVNITFFIILMIVPSCILGSYIDYYVPIYFTNIGKMTSDIGRSQLIYGLIIVYVGPYIVRFLNKYPNLFRWNIAYNVIFSLALILFGLVGGFVPAMLAVMALGVADSFGFVAQNNYFLNLRIVKQLGESRALSYISIIKKFAAMLGPIAFGLSFMGGDFRGVAILGITFALAVVIYVLISKSGKLFRWRESS</sequence>
<feature type="transmembrane region" description="Helical" evidence="7">
    <location>
        <begin position="75"/>
        <end position="97"/>
    </location>
</feature>
<dbReference type="PROSITE" id="PS50850">
    <property type="entry name" value="MFS"/>
    <property type="match status" value="1"/>
</dbReference>
<keyword evidence="4 7" id="KW-0812">Transmembrane</keyword>
<proteinExistence type="predicted"/>
<feature type="domain" description="Major facilitator superfamily (MFS) profile" evidence="8">
    <location>
        <begin position="239"/>
        <end position="629"/>
    </location>
</feature>
<feature type="transmembrane region" description="Helical" evidence="7">
    <location>
        <begin position="9"/>
        <end position="27"/>
    </location>
</feature>
<feature type="transmembrane region" description="Helical" evidence="7">
    <location>
        <begin position="334"/>
        <end position="356"/>
    </location>
</feature>
<keyword evidence="6 7" id="KW-0472">Membrane</keyword>
<name>A0A949WQ90_9CLOT</name>
<keyword evidence="3" id="KW-1003">Cell membrane</keyword>
<evidence type="ECO:0000256" key="6">
    <source>
        <dbReference type="ARBA" id="ARBA00023136"/>
    </source>
</evidence>
<organism evidence="9 10">
    <name type="scientific">Clostridium thailandense</name>
    <dbReference type="NCBI Taxonomy" id="2794346"/>
    <lineage>
        <taxon>Bacteria</taxon>
        <taxon>Bacillati</taxon>
        <taxon>Bacillota</taxon>
        <taxon>Clostridia</taxon>
        <taxon>Eubacteriales</taxon>
        <taxon>Clostridiaceae</taxon>
        <taxon>Clostridium</taxon>
    </lineage>
</organism>
<protein>
    <submittedName>
        <fullName evidence="9">MFS transporter</fullName>
    </submittedName>
</protein>
<evidence type="ECO:0000259" key="8">
    <source>
        <dbReference type="PROSITE" id="PS50850"/>
    </source>
</evidence>
<feature type="transmembrane region" description="Helical" evidence="7">
    <location>
        <begin position="242"/>
        <end position="265"/>
    </location>
</feature>
<evidence type="ECO:0000313" key="9">
    <source>
        <dbReference type="EMBL" id="MBV7272451.1"/>
    </source>
</evidence>
<dbReference type="Proteomes" id="UP000694308">
    <property type="component" value="Unassembled WGS sequence"/>
</dbReference>
<keyword evidence="5 7" id="KW-1133">Transmembrane helix</keyword>
<dbReference type="InterPro" id="IPR011701">
    <property type="entry name" value="MFS"/>
</dbReference>